<feature type="signal peptide" evidence="2">
    <location>
        <begin position="1"/>
        <end position="19"/>
    </location>
</feature>
<sequence length="284" mass="28503">MRQSLVFAGALAATASAQSASSLTYWAPGPANNPSMATKDGVTATYPPVASIISSNAATTVFALGCPTSTSTPSSFFNGAYYESCAWATDSAIYSIISSTRHVLHRTAEENSASMWWTCDYDAPATKMTCDIEITGDVNDNTGGPIEGAVWGPEPDKIGNVMAFATAEVVSEGRFLELDCVTGYRYSMLNEEQRATARTCNSDGTGGKGTMTFGVGSESAEATGSGTGSGSPAATQGSGSGAAATASSTTGGSAASPTEGAAGGFGVDAVKLAAMVGGAAFAAW</sequence>
<dbReference type="Proteomes" id="UP000193240">
    <property type="component" value="Unassembled WGS sequence"/>
</dbReference>
<evidence type="ECO:0000256" key="2">
    <source>
        <dbReference type="SAM" id="SignalP"/>
    </source>
</evidence>
<feature type="chain" id="PRO_5012869950" evidence="2">
    <location>
        <begin position="20"/>
        <end position="284"/>
    </location>
</feature>
<evidence type="ECO:0000256" key="1">
    <source>
        <dbReference type="SAM" id="MobiDB-lite"/>
    </source>
</evidence>
<gene>
    <name evidence="3" type="ORF">B5807_00298</name>
</gene>
<keyword evidence="4" id="KW-1185">Reference proteome</keyword>
<feature type="compositionally biased region" description="Low complexity" evidence="1">
    <location>
        <begin position="216"/>
        <end position="258"/>
    </location>
</feature>
<accession>A0A1Y2MEN3</accession>
<evidence type="ECO:0000313" key="4">
    <source>
        <dbReference type="Proteomes" id="UP000193240"/>
    </source>
</evidence>
<reference evidence="3 4" key="1">
    <citation type="journal article" date="2017" name="Genome Announc.">
        <title>Genome sequence of the saprophytic ascomycete Epicoccum nigrum ICMP 19927 strain isolated from New Zealand.</title>
        <authorList>
            <person name="Fokin M."/>
            <person name="Fleetwood D."/>
            <person name="Weir B.S."/>
            <person name="Villas-Boas S.G."/>
        </authorList>
    </citation>
    <scope>NUCLEOTIDE SEQUENCE [LARGE SCALE GENOMIC DNA]</scope>
    <source>
        <strain evidence="3 4">ICMP 19927</strain>
    </source>
</reference>
<dbReference type="STRING" id="105696.A0A1Y2MEN3"/>
<proteinExistence type="predicted"/>
<name>A0A1Y2MEN3_EPING</name>
<organism evidence="3 4">
    <name type="scientific">Epicoccum nigrum</name>
    <name type="common">Soil fungus</name>
    <name type="synonym">Epicoccum purpurascens</name>
    <dbReference type="NCBI Taxonomy" id="105696"/>
    <lineage>
        <taxon>Eukaryota</taxon>
        <taxon>Fungi</taxon>
        <taxon>Dikarya</taxon>
        <taxon>Ascomycota</taxon>
        <taxon>Pezizomycotina</taxon>
        <taxon>Dothideomycetes</taxon>
        <taxon>Pleosporomycetidae</taxon>
        <taxon>Pleosporales</taxon>
        <taxon>Pleosporineae</taxon>
        <taxon>Didymellaceae</taxon>
        <taxon>Epicoccum</taxon>
    </lineage>
</organism>
<evidence type="ECO:0000313" key="3">
    <source>
        <dbReference type="EMBL" id="OSS54585.1"/>
    </source>
</evidence>
<dbReference type="InParanoid" id="A0A1Y2MEN3"/>
<protein>
    <submittedName>
        <fullName evidence="3">Uncharacterized protein</fullName>
    </submittedName>
</protein>
<feature type="region of interest" description="Disordered" evidence="1">
    <location>
        <begin position="195"/>
        <end position="258"/>
    </location>
</feature>
<dbReference type="EMBL" id="KZ107838">
    <property type="protein sequence ID" value="OSS54585.1"/>
    <property type="molecule type" value="Genomic_DNA"/>
</dbReference>
<keyword evidence="2" id="KW-0732">Signal</keyword>
<dbReference type="AlphaFoldDB" id="A0A1Y2MEN3"/>